<feature type="transmembrane region" description="Helical" evidence="1">
    <location>
        <begin position="37"/>
        <end position="60"/>
    </location>
</feature>
<sequence>MTINLFWKASLIWLLIAALAVVNGIFREQVLVPLVGAQLALPTSGVLLALIVLAVTFVSVRWLAGPYWCVGGQWLVMTLLFEFGFGHWVADKPWPQLMQTFNVCSGDLFVLVLLVTLAAPSLMARLRGR</sequence>
<keyword evidence="1" id="KW-0472">Membrane</keyword>
<dbReference type="STRING" id="488533.SAMN04487960_101403"/>
<dbReference type="Proteomes" id="UP000199675">
    <property type="component" value="Unassembled WGS sequence"/>
</dbReference>
<keyword evidence="1" id="KW-0812">Transmembrane</keyword>
<proteinExistence type="predicted"/>
<reference evidence="2 3" key="1">
    <citation type="submission" date="2016-10" db="EMBL/GenBank/DDBJ databases">
        <authorList>
            <person name="de Groot N.N."/>
        </authorList>
    </citation>
    <scope>NUCLEOTIDE SEQUENCE [LARGE SCALE GENOMIC DNA]</scope>
    <source>
        <strain evidence="2 3">CGMCC 1.7059</strain>
    </source>
</reference>
<accession>A0A1H2R3G8</accession>
<feature type="transmembrane region" description="Helical" evidence="1">
    <location>
        <begin position="108"/>
        <end position="126"/>
    </location>
</feature>
<dbReference type="AlphaFoldDB" id="A0A1H2R3G8"/>
<evidence type="ECO:0000313" key="2">
    <source>
        <dbReference type="EMBL" id="SDW13901.1"/>
    </source>
</evidence>
<evidence type="ECO:0000256" key="1">
    <source>
        <dbReference type="SAM" id="Phobius"/>
    </source>
</evidence>
<organism evidence="2 3">
    <name type="scientific">Marinobacter mobilis</name>
    <dbReference type="NCBI Taxonomy" id="488533"/>
    <lineage>
        <taxon>Bacteria</taxon>
        <taxon>Pseudomonadati</taxon>
        <taxon>Pseudomonadota</taxon>
        <taxon>Gammaproteobacteria</taxon>
        <taxon>Pseudomonadales</taxon>
        <taxon>Marinobacteraceae</taxon>
        <taxon>Marinobacter</taxon>
    </lineage>
</organism>
<keyword evidence="1" id="KW-1133">Transmembrane helix</keyword>
<dbReference type="EMBL" id="FNNE01000001">
    <property type="protein sequence ID" value="SDW13901.1"/>
    <property type="molecule type" value="Genomic_DNA"/>
</dbReference>
<protein>
    <submittedName>
        <fullName evidence="2">Uncharacterized protein</fullName>
    </submittedName>
</protein>
<dbReference type="OrthoDB" id="5801246at2"/>
<feature type="transmembrane region" description="Helical" evidence="1">
    <location>
        <begin position="67"/>
        <end position="88"/>
    </location>
</feature>
<keyword evidence="3" id="KW-1185">Reference proteome</keyword>
<evidence type="ECO:0000313" key="3">
    <source>
        <dbReference type="Proteomes" id="UP000199675"/>
    </source>
</evidence>
<dbReference type="RefSeq" id="WP_091811259.1">
    <property type="nucleotide sequence ID" value="NZ_FNNE01000001.1"/>
</dbReference>
<name>A0A1H2R3G8_9GAMM</name>
<gene>
    <name evidence="2" type="ORF">SAMN04487960_101403</name>
</gene>